<protein>
    <submittedName>
        <fullName evidence="1">Uncharacterized protein</fullName>
    </submittedName>
</protein>
<reference evidence="1" key="1">
    <citation type="submission" date="2020-04" db="EMBL/GenBank/DDBJ databases">
        <authorList>
            <person name="Alioto T."/>
            <person name="Alioto T."/>
            <person name="Gomez Garrido J."/>
        </authorList>
    </citation>
    <scope>NUCLEOTIDE SEQUENCE</scope>
    <source>
        <strain evidence="1">A484AB</strain>
    </source>
</reference>
<dbReference type="AlphaFoldDB" id="A0A6S7GTY7"/>
<evidence type="ECO:0000313" key="1">
    <source>
        <dbReference type="EMBL" id="CAB3995478.1"/>
    </source>
</evidence>
<feature type="non-terminal residue" evidence="1">
    <location>
        <position position="1"/>
    </location>
</feature>
<name>A0A6S7GTY7_PARCT</name>
<accession>A0A6S7GTY7</accession>
<keyword evidence="2" id="KW-1185">Reference proteome</keyword>
<dbReference type="Proteomes" id="UP001152795">
    <property type="component" value="Unassembled WGS sequence"/>
</dbReference>
<sequence length="197" mass="22365">MTAVFRSSKEPVEIAAQMQRGNGNPLGDEFCFIDAEHDKVKGMKTINLSVQHPVLKECVTIASMDCTSESTETLCEFWRQLNNALREYTDDMTYIFDPEGIITDEHGGNRESIRRELKPGMVARSKSCELHFYDCAHKVSKANWSEKSRKKLITMAHGIYTAETPGTYEASYENGSYAGGLEQKRKDVISLRRQLDR</sequence>
<comment type="caution">
    <text evidence="1">The sequence shown here is derived from an EMBL/GenBank/DDBJ whole genome shotgun (WGS) entry which is preliminary data.</text>
</comment>
<gene>
    <name evidence="1" type="ORF">PACLA_8A032781</name>
</gene>
<organism evidence="1 2">
    <name type="scientific">Paramuricea clavata</name>
    <name type="common">Red gorgonian</name>
    <name type="synonym">Violescent sea-whip</name>
    <dbReference type="NCBI Taxonomy" id="317549"/>
    <lineage>
        <taxon>Eukaryota</taxon>
        <taxon>Metazoa</taxon>
        <taxon>Cnidaria</taxon>
        <taxon>Anthozoa</taxon>
        <taxon>Octocorallia</taxon>
        <taxon>Malacalcyonacea</taxon>
        <taxon>Plexauridae</taxon>
        <taxon>Paramuricea</taxon>
    </lineage>
</organism>
<proteinExistence type="predicted"/>
<dbReference type="EMBL" id="CACRXK020002672">
    <property type="protein sequence ID" value="CAB3995478.1"/>
    <property type="molecule type" value="Genomic_DNA"/>
</dbReference>
<dbReference type="OrthoDB" id="10048910at2759"/>
<evidence type="ECO:0000313" key="2">
    <source>
        <dbReference type="Proteomes" id="UP001152795"/>
    </source>
</evidence>